<accession>A0A4C1WB33</accession>
<protein>
    <submittedName>
        <fullName evidence="1">Uncharacterized protein</fullName>
    </submittedName>
</protein>
<dbReference type="AlphaFoldDB" id="A0A4C1WB33"/>
<dbReference type="EMBL" id="BGZK01000527">
    <property type="protein sequence ID" value="GBP48586.1"/>
    <property type="molecule type" value="Genomic_DNA"/>
</dbReference>
<keyword evidence="2" id="KW-1185">Reference proteome</keyword>
<gene>
    <name evidence="1" type="ORF">EVAR_27972_1</name>
</gene>
<reference evidence="1 2" key="1">
    <citation type="journal article" date="2019" name="Commun. Biol.">
        <title>The bagworm genome reveals a unique fibroin gene that provides high tensile strength.</title>
        <authorList>
            <person name="Kono N."/>
            <person name="Nakamura H."/>
            <person name="Ohtoshi R."/>
            <person name="Tomita M."/>
            <person name="Numata K."/>
            <person name="Arakawa K."/>
        </authorList>
    </citation>
    <scope>NUCLEOTIDE SEQUENCE [LARGE SCALE GENOMIC DNA]</scope>
</reference>
<evidence type="ECO:0000313" key="2">
    <source>
        <dbReference type="Proteomes" id="UP000299102"/>
    </source>
</evidence>
<comment type="caution">
    <text evidence="1">The sequence shown here is derived from an EMBL/GenBank/DDBJ whole genome shotgun (WGS) entry which is preliminary data.</text>
</comment>
<name>A0A4C1WB33_EUMVA</name>
<organism evidence="1 2">
    <name type="scientific">Eumeta variegata</name>
    <name type="common">Bagworm moth</name>
    <name type="synonym">Eumeta japonica</name>
    <dbReference type="NCBI Taxonomy" id="151549"/>
    <lineage>
        <taxon>Eukaryota</taxon>
        <taxon>Metazoa</taxon>
        <taxon>Ecdysozoa</taxon>
        <taxon>Arthropoda</taxon>
        <taxon>Hexapoda</taxon>
        <taxon>Insecta</taxon>
        <taxon>Pterygota</taxon>
        <taxon>Neoptera</taxon>
        <taxon>Endopterygota</taxon>
        <taxon>Lepidoptera</taxon>
        <taxon>Glossata</taxon>
        <taxon>Ditrysia</taxon>
        <taxon>Tineoidea</taxon>
        <taxon>Psychidae</taxon>
        <taxon>Oiketicinae</taxon>
        <taxon>Eumeta</taxon>
    </lineage>
</organism>
<evidence type="ECO:0000313" key="1">
    <source>
        <dbReference type="EMBL" id="GBP48586.1"/>
    </source>
</evidence>
<sequence>MPLARRQQTAAKSARLRPKSNLCGYCAARAAATLFLYSRMSRIWRSVTQQVGKLTSARKRLRVYAAPRCPTARPCDCGRFIRGTDTGMFYQRGFHGPIAGGQRPPRIIALHEARRRLPGRLPPLFRVLSDFNYGRGEISLPTPLNG</sequence>
<proteinExistence type="predicted"/>
<dbReference type="Proteomes" id="UP000299102">
    <property type="component" value="Unassembled WGS sequence"/>
</dbReference>